<name>A0A1J5PPB3_9ZZZZ</name>
<protein>
    <submittedName>
        <fullName evidence="2">Uncharacterized protein</fullName>
    </submittedName>
</protein>
<organism evidence="2">
    <name type="scientific">mine drainage metagenome</name>
    <dbReference type="NCBI Taxonomy" id="410659"/>
    <lineage>
        <taxon>unclassified sequences</taxon>
        <taxon>metagenomes</taxon>
        <taxon>ecological metagenomes</taxon>
    </lineage>
</organism>
<accession>A0A1J5PPB3</accession>
<feature type="region of interest" description="Disordered" evidence="1">
    <location>
        <begin position="194"/>
        <end position="230"/>
    </location>
</feature>
<feature type="compositionally biased region" description="Basic and acidic residues" evidence="1">
    <location>
        <begin position="376"/>
        <end position="386"/>
    </location>
</feature>
<feature type="compositionally biased region" description="Low complexity" evidence="1">
    <location>
        <begin position="40"/>
        <end position="67"/>
    </location>
</feature>
<sequence length="394" mass="41664">MVGSRGTSVPGDESGIATGDPGGADAVAGGGGAGVGVAGDGPFDGATAGAVADDAGVSGVGAAQVADPGTGEAERAGDVGIPLGPEHPTTPAITSAATHPPDRCRFHRATAVPTVAHLRGARGGSVPRRSHRGDARTSLTTSVRRPASSRQGRSVDAALEWGDERLPGSRVDRRAPPWRRCRAALRARVAPARSHRGCRALRPGDPGRHGLRGGRRSSPRHRAVRDDRAAARLRPRRPLACAGARTRLVARADDRRCRAAARSRERRARGCAGRSPGGPDGRRAGRRSCAAAGLRHRPAVTADPARLPQRHRAGRDRQPAPEGARYRRARWLGLGHARPDRARGPRRYRQRLCRARGSRVVGRHRARATRRLARPRGPDRRRRIDGGHGGARPG</sequence>
<proteinExistence type="predicted"/>
<feature type="compositionally biased region" description="Basic residues" evidence="1">
    <location>
        <begin position="260"/>
        <end position="269"/>
    </location>
</feature>
<gene>
    <name evidence="2" type="ORF">GALL_450440</name>
</gene>
<reference evidence="2" key="1">
    <citation type="submission" date="2016-10" db="EMBL/GenBank/DDBJ databases">
        <title>Sequence of Gallionella enrichment culture.</title>
        <authorList>
            <person name="Poehlein A."/>
            <person name="Muehling M."/>
            <person name="Daniel R."/>
        </authorList>
    </citation>
    <scope>NUCLEOTIDE SEQUENCE</scope>
</reference>
<comment type="caution">
    <text evidence="2">The sequence shown here is derived from an EMBL/GenBank/DDBJ whole genome shotgun (WGS) entry which is preliminary data.</text>
</comment>
<feature type="region of interest" description="Disordered" evidence="1">
    <location>
        <begin position="260"/>
        <end position="394"/>
    </location>
</feature>
<feature type="compositionally biased region" description="Polar residues" evidence="1">
    <location>
        <begin position="137"/>
        <end position="152"/>
    </location>
</feature>
<dbReference type="EMBL" id="MLJW01002911">
    <property type="protein sequence ID" value="OIQ73321.1"/>
    <property type="molecule type" value="Genomic_DNA"/>
</dbReference>
<evidence type="ECO:0000256" key="1">
    <source>
        <dbReference type="SAM" id="MobiDB-lite"/>
    </source>
</evidence>
<feature type="region of interest" description="Disordered" evidence="1">
    <location>
        <begin position="119"/>
        <end position="156"/>
    </location>
</feature>
<feature type="compositionally biased region" description="Basic residues" evidence="1">
    <location>
        <begin position="344"/>
        <end position="375"/>
    </location>
</feature>
<feature type="compositionally biased region" description="Gly residues" evidence="1">
    <location>
        <begin position="28"/>
        <end position="39"/>
    </location>
</feature>
<feature type="region of interest" description="Disordered" evidence="1">
    <location>
        <begin position="1"/>
        <end position="101"/>
    </location>
</feature>
<feature type="compositionally biased region" description="Basic residues" evidence="1">
    <location>
        <begin position="209"/>
        <end position="223"/>
    </location>
</feature>
<evidence type="ECO:0000313" key="2">
    <source>
        <dbReference type="EMBL" id="OIQ73321.1"/>
    </source>
</evidence>
<dbReference type="AlphaFoldDB" id="A0A1J5PPB3"/>